<accession>A0A6A5YV10</accession>
<protein>
    <submittedName>
        <fullName evidence="1">Uncharacterized protein</fullName>
    </submittedName>
</protein>
<sequence length="274" mass="31053">MTDIAVTVDAPKNDANLQVNFLDSEATIFSQTDSLKVTPKRPWSLFWPPVPGDALHNWLKAECPGVLSWRFDPSQPFDRPWQKWTLDARRSGRTCPSTVLPAAALKPHPASGCGDTLAHTSNGSLEPIEDGEFEGRRAMAVLLDRAIKDWGLIAVTPRTFHYLASHAMYVMEKPFHSRLPFLNGLRRTNVIGQAYENVLVHDVTGFEEKFSLSESGFQFLRVPTTITDWNAETVRQTYLSMMEGWLKEFFGSDLVRIYTHNFRSLDKKRTLPEA</sequence>
<proteinExistence type="predicted"/>
<dbReference type="Proteomes" id="UP000799770">
    <property type="component" value="Unassembled WGS sequence"/>
</dbReference>
<evidence type="ECO:0000313" key="2">
    <source>
        <dbReference type="Proteomes" id="UP000799770"/>
    </source>
</evidence>
<name>A0A6A5YV10_9PLEO</name>
<dbReference type="AlphaFoldDB" id="A0A6A5YV10"/>
<keyword evidence="2" id="KW-1185">Reference proteome</keyword>
<organism evidence="1 2">
    <name type="scientific">Lophiotrema nucula</name>
    <dbReference type="NCBI Taxonomy" id="690887"/>
    <lineage>
        <taxon>Eukaryota</taxon>
        <taxon>Fungi</taxon>
        <taxon>Dikarya</taxon>
        <taxon>Ascomycota</taxon>
        <taxon>Pezizomycotina</taxon>
        <taxon>Dothideomycetes</taxon>
        <taxon>Pleosporomycetidae</taxon>
        <taxon>Pleosporales</taxon>
        <taxon>Lophiotremataceae</taxon>
        <taxon>Lophiotrema</taxon>
    </lineage>
</organism>
<evidence type="ECO:0000313" key="1">
    <source>
        <dbReference type="EMBL" id="KAF2110836.1"/>
    </source>
</evidence>
<gene>
    <name evidence="1" type="ORF">BDV96DRAFT_650453</name>
</gene>
<dbReference type="EMBL" id="ML977336">
    <property type="protein sequence ID" value="KAF2110836.1"/>
    <property type="molecule type" value="Genomic_DNA"/>
</dbReference>
<dbReference type="OrthoDB" id="412788at2759"/>
<reference evidence="1" key="1">
    <citation type="journal article" date="2020" name="Stud. Mycol.">
        <title>101 Dothideomycetes genomes: a test case for predicting lifestyles and emergence of pathogens.</title>
        <authorList>
            <person name="Haridas S."/>
            <person name="Albert R."/>
            <person name="Binder M."/>
            <person name="Bloem J."/>
            <person name="Labutti K."/>
            <person name="Salamov A."/>
            <person name="Andreopoulos B."/>
            <person name="Baker S."/>
            <person name="Barry K."/>
            <person name="Bills G."/>
            <person name="Bluhm B."/>
            <person name="Cannon C."/>
            <person name="Castanera R."/>
            <person name="Culley D."/>
            <person name="Daum C."/>
            <person name="Ezra D."/>
            <person name="Gonzalez J."/>
            <person name="Henrissat B."/>
            <person name="Kuo A."/>
            <person name="Liang C."/>
            <person name="Lipzen A."/>
            <person name="Lutzoni F."/>
            <person name="Magnuson J."/>
            <person name="Mondo S."/>
            <person name="Nolan M."/>
            <person name="Ohm R."/>
            <person name="Pangilinan J."/>
            <person name="Park H.-J."/>
            <person name="Ramirez L."/>
            <person name="Alfaro M."/>
            <person name="Sun H."/>
            <person name="Tritt A."/>
            <person name="Yoshinaga Y."/>
            <person name="Zwiers L.-H."/>
            <person name="Turgeon B."/>
            <person name="Goodwin S."/>
            <person name="Spatafora J."/>
            <person name="Crous P."/>
            <person name="Grigoriev I."/>
        </authorList>
    </citation>
    <scope>NUCLEOTIDE SEQUENCE</scope>
    <source>
        <strain evidence="1">CBS 627.86</strain>
    </source>
</reference>